<dbReference type="InterPro" id="IPR010982">
    <property type="entry name" value="Lambda_DNA-bd_dom_sf"/>
</dbReference>
<dbReference type="InterPro" id="IPR010902">
    <property type="entry name" value="NUMOD4"/>
</dbReference>
<organism evidence="4 5">
    <name type="scientific">Klebsiella huaxiensis</name>
    <dbReference type="NCBI Taxonomy" id="2153354"/>
    <lineage>
        <taxon>Bacteria</taxon>
        <taxon>Pseudomonadati</taxon>
        <taxon>Pseudomonadota</taxon>
        <taxon>Gammaproteobacteria</taxon>
        <taxon>Enterobacterales</taxon>
        <taxon>Enterobacteriaceae</taxon>
        <taxon>Klebsiella/Raoultella group</taxon>
        <taxon>Klebsiella</taxon>
    </lineage>
</organism>
<evidence type="ECO:0000313" key="3">
    <source>
        <dbReference type="EMBL" id="MDG1642977.1"/>
    </source>
</evidence>
<dbReference type="InterPro" id="IPR001387">
    <property type="entry name" value="Cro/C1-type_HTH"/>
</dbReference>
<dbReference type="InterPro" id="IPR003615">
    <property type="entry name" value="HNH_nuc"/>
</dbReference>
<dbReference type="EMBL" id="JAPQEX020000001">
    <property type="protein sequence ID" value="MDG1642977.1"/>
    <property type="molecule type" value="Genomic_DNA"/>
</dbReference>
<dbReference type="Pfam" id="PF13392">
    <property type="entry name" value="HNH_3"/>
    <property type="match status" value="1"/>
</dbReference>
<protein>
    <submittedName>
        <fullName evidence="4">HNH endonuclease</fullName>
    </submittedName>
</protein>
<keyword evidence="5" id="KW-1185">Reference proteome</keyword>
<accession>A0ABT6EGZ0</accession>
<dbReference type="Proteomes" id="UP001075001">
    <property type="component" value="Unassembled WGS sequence"/>
</dbReference>
<dbReference type="GO" id="GO:0004519">
    <property type="term" value="F:endonuclease activity"/>
    <property type="evidence" value="ECO:0007669"/>
    <property type="project" value="UniProtKB-KW"/>
</dbReference>
<evidence type="ECO:0000313" key="4">
    <source>
        <dbReference type="EMBL" id="MDG1643500.1"/>
    </source>
</evidence>
<dbReference type="Gene3D" id="3.90.75.20">
    <property type="match status" value="1"/>
</dbReference>
<evidence type="ECO:0000259" key="1">
    <source>
        <dbReference type="Pfam" id="PF07463"/>
    </source>
</evidence>
<dbReference type="RefSeq" id="WP_267986137.1">
    <property type="nucleotide sequence ID" value="NZ_JAPQEX020000001.1"/>
</dbReference>
<evidence type="ECO:0000259" key="2">
    <source>
        <dbReference type="Pfam" id="PF13392"/>
    </source>
</evidence>
<comment type="caution">
    <text evidence="4">The sequence shown here is derived from an EMBL/GenBank/DDBJ whole genome shotgun (WGS) entry which is preliminary data.</text>
</comment>
<dbReference type="EMBL" id="JAPQEX020000001">
    <property type="protein sequence ID" value="MDG1643500.1"/>
    <property type="molecule type" value="Genomic_DNA"/>
</dbReference>
<dbReference type="CDD" id="cd00093">
    <property type="entry name" value="HTH_XRE"/>
    <property type="match status" value="1"/>
</dbReference>
<proteinExistence type="predicted"/>
<feature type="domain" description="NUMOD4" evidence="1">
    <location>
        <begin position="2"/>
        <end position="52"/>
    </location>
</feature>
<keyword evidence="4" id="KW-0255">Endonuclease</keyword>
<sequence>MKDIPGYEGTYSITRDGRVWSHPRVDAKGRSRKGKWLRSANGGHGYPHVSLYKNGIESKKTIHRLVAETFIPKINGKPDINHVNGIKTDNRVENLEWVTRVENMQHAFNTGLNVLPIGELNHFAKLTKEEVISIRNVCGLSMRELGSAYGVSRSHIWRIRNGKVWNRT</sequence>
<dbReference type="SUPFAM" id="SSF54060">
    <property type="entry name" value="His-Me finger endonucleases"/>
    <property type="match status" value="1"/>
</dbReference>
<reference evidence="4" key="1">
    <citation type="submission" date="2023-03" db="EMBL/GenBank/DDBJ databases">
        <title>identification of new KPC variant in Klebsiella huaxiensis from the Hospital Sewage Samples in China.</title>
        <authorList>
            <person name="Wu Y."/>
        </authorList>
    </citation>
    <scope>NUCLEOTIDE SEQUENCE</scope>
    <source>
        <strain evidence="4">ZR-9</strain>
    </source>
</reference>
<dbReference type="Pfam" id="PF07463">
    <property type="entry name" value="NUMOD4"/>
    <property type="match status" value="1"/>
</dbReference>
<dbReference type="SUPFAM" id="SSF47413">
    <property type="entry name" value="lambda repressor-like DNA-binding domains"/>
    <property type="match status" value="1"/>
</dbReference>
<dbReference type="InterPro" id="IPR044925">
    <property type="entry name" value="His-Me_finger_sf"/>
</dbReference>
<keyword evidence="4" id="KW-0378">Hydrolase</keyword>
<name>A0ABT6EGZ0_9ENTR</name>
<keyword evidence="4" id="KW-0540">Nuclease</keyword>
<evidence type="ECO:0000313" key="5">
    <source>
        <dbReference type="Proteomes" id="UP001075001"/>
    </source>
</evidence>
<gene>
    <name evidence="3" type="ORF">OXR69_014030</name>
    <name evidence="4" type="ORF">OXR69_016710</name>
</gene>
<feature type="domain" description="HNH nuclease" evidence="2">
    <location>
        <begin position="62"/>
        <end position="105"/>
    </location>
</feature>